<evidence type="ECO:0000256" key="1">
    <source>
        <dbReference type="ARBA" id="ARBA00004328"/>
    </source>
</evidence>
<evidence type="ECO:0000259" key="3">
    <source>
        <dbReference type="Pfam" id="PF05065"/>
    </source>
</evidence>
<evidence type="ECO:0000256" key="2">
    <source>
        <dbReference type="SAM" id="MobiDB-lite"/>
    </source>
</evidence>
<dbReference type="RefSeq" id="WP_104719987.1">
    <property type="nucleotide sequence ID" value="NZ_ODAL01000034.1"/>
</dbReference>
<comment type="caution">
    <text evidence="4">The sequence shown here is derived from an EMBL/GenBank/DDBJ whole genome shotgun (WGS) entry which is preliminary data.</text>
</comment>
<dbReference type="InterPro" id="IPR054612">
    <property type="entry name" value="Phage_capsid-like_C"/>
</dbReference>
<sequence length="417" mass="45625">MHNALSNGARAENRQMQRKERANDQVELKAVNELLDERDKEIKAFAEKASAEIKEHGTILTETKTILDGLVKNGLGLQDRLQDIEQKLARRFAANDPTEHKSAGEELSESEDFQALQTRGRGIARVSRKAVTNITSATSGTGGVGVGIQPTRLPGVFAEPDRQFVIRDLIMPGRTSSNAVEFVQESGFQNMAAVQAGEGAAKAQSDISFSLKTTNVVTIAHWFRASKQVLSDIPLLQSYINGRAIYGLKYKEEEQLLAGNGIGGNLLGLIPQATGFNDALRKTGDTKIDTLRRAILQVRVAEYRASAIALNPVDWADIELTKDANGSYIWVNVQEGGAQRLWKLPVVDSNAVPEGEFLVGAMNIAAQVFDREEAAVEVSTEDGDNFRTNMVTIRAEERLALAVYREESFVHGEFDAA</sequence>
<evidence type="ECO:0000313" key="4">
    <source>
        <dbReference type="EMBL" id="SOQ06544.1"/>
    </source>
</evidence>
<dbReference type="Proteomes" id="UP000237580">
    <property type="component" value="Unassembled WGS sequence"/>
</dbReference>
<feature type="compositionally biased region" description="Basic and acidic residues" evidence="2">
    <location>
        <begin position="11"/>
        <end position="25"/>
    </location>
</feature>
<comment type="subcellular location">
    <subcellularLocation>
        <location evidence="1">Virion</location>
    </subcellularLocation>
</comment>
<dbReference type="InterPro" id="IPR024455">
    <property type="entry name" value="Phage_capsid"/>
</dbReference>
<gene>
    <name evidence="4" type="ORF">NCPPB2254_00881</name>
</gene>
<dbReference type="Pfam" id="PF05065">
    <property type="entry name" value="Phage_capsid"/>
    <property type="match status" value="1"/>
</dbReference>
<feature type="domain" description="Phage capsid-like C-terminal" evidence="3">
    <location>
        <begin position="145"/>
        <end position="414"/>
    </location>
</feature>
<dbReference type="AlphaFoldDB" id="A0AB38E971"/>
<proteinExistence type="predicted"/>
<dbReference type="EMBL" id="ODAM01000030">
    <property type="protein sequence ID" value="SOQ06544.1"/>
    <property type="molecule type" value="Genomic_DNA"/>
</dbReference>
<organism evidence="4 5">
    <name type="scientific">Pseudomonas syringae pv. persicae</name>
    <dbReference type="NCBI Taxonomy" id="237306"/>
    <lineage>
        <taxon>Bacteria</taxon>
        <taxon>Pseudomonadati</taxon>
        <taxon>Pseudomonadota</taxon>
        <taxon>Gammaproteobacteria</taxon>
        <taxon>Pseudomonadales</taxon>
        <taxon>Pseudomonadaceae</taxon>
        <taxon>Pseudomonas</taxon>
    </lineage>
</organism>
<reference evidence="4 5" key="1">
    <citation type="submission" date="2017-11" db="EMBL/GenBank/DDBJ databases">
        <authorList>
            <person name="Blom J."/>
        </authorList>
    </citation>
    <scope>NUCLEOTIDE SEQUENCE [LARGE SCALE GENOMIC DNA]</scope>
    <source>
        <strain evidence="4">NCPPB 2254</strain>
    </source>
</reference>
<evidence type="ECO:0000313" key="5">
    <source>
        <dbReference type="Proteomes" id="UP000237580"/>
    </source>
</evidence>
<dbReference type="SUPFAM" id="SSF56563">
    <property type="entry name" value="Major capsid protein gp5"/>
    <property type="match status" value="1"/>
</dbReference>
<feature type="region of interest" description="Disordered" evidence="2">
    <location>
        <begin position="1"/>
        <end position="25"/>
    </location>
</feature>
<accession>A0AB38E971</accession>
<dbReference type="Gene3D" id="3.30.2400.10">
    <property type="entry name" value="Major capsid protein gp5"/>
    <property type="match status" value="1"/>
</dbReference>
<name>A0AB38E971_9PSED</name>
<dbReference type="Gene3D" id="3.30.2320.10">
    <property type="entry name" value="hypothetical protein PF0899 domain"/>
    <property type="match status" value="1"/>
</dbReference>
<protein>
    <submittedName>
        <fullName evidence="4">HK97 family phage major capsid protein</fullName>
    </submittedName>
</protein>
<dbReference type="NCBIfam" id="TIGR01554">
    <property type="entry name" value="major_cap_HK97"/>
    <property type="match status" value="1"/>
</dbReference>